<protein>
    <submittedName>
        <fullName evidence="6">Adenosine kinase</fullName>
    </submittedName>
</protein>
<evidence type="ECO:0000256" key="3">
    <source>
        <dbReference type="ARBA" id="ARBA00022777"/>
    </source>
</evidence>
<evidence type="ECO:0000313" key="7">
    <source>
        <dbReference type="Proteomes" id="UP000236319"/>
    </source>
</evidence>
<dbReference type="InterPro" id="IPR011611">
    <property type="entry name" value="PfkB_dom"/>
</dbReference>
<keyword evidence="2" id="KW-0808">Transferase</keyword>
<dbReference type="RefSeq" id="XP_028867377.1">
    <property type="nucleotide sequence ID" value="XM_029011544.1"/>
</dbReference>
<dbReference type="VEuPathDB" id="PiroplasmaDB:BOVATA_026270"/>
<keyword evidence="3 6" id="KW-0418">Kinase</keyword>
<proteinExistence type="inferred from homology"/>
<evidence type="ECO:0000256" key="2">
    <source>
        <dbReference type="ARBA" id="ARBA00022679"/>
    </source>
</evidence>
<gene>
    <name evidence="6" type="ORF">BOVATA_026270</name>
</gene>
<evidence type="ECO:0000259" key="5">
    <source>
        <dbReference type="Pfam" id="PF00294"/>
    </source>
</evidence>
<keyword evidence="4" id="KW-0732">Signal</keyword>
<evidence type="ECO:0000256" key="4">
    <source>
        <dbReference type="SAM" id="SignalP"/>
    </source>
</evidence>
<feature type="signal peptide" evidence="4">
    <location>
        <begin position="1"/>
        <end position="23"/>
    </location>
</feature>
<dbReference type="PANTHER" id="PTHR43320:SF3">
    <property type="entry name" value="CARBOHYDRATE KINASE PFKB DOMAIN-CONTAINING PROTEIN"/>
    <property type="match status" value="1"/>
</dbReference>
<dbReference type="Pfam" id="PF00294">
    <property type="entry name" value="PfkB"/>
    <property type="match status" value="1"/>
</dbReference>
<evidence type="ECO:0000313" key="6">
    <source>
        <dbReference type="EMBL" id="GBE61134.1"/>
    </source>
</evidence>
<dbReference type="AlphaFoldDB" id="A0A2H6KDT1"/>
<dbReference type="SUPFAM" id="SSF53613">
    <property type="entry name" value="Ribokinase-like"/>
    <property type="match status" value="1"/>
</dbReference>
<sequence>MNGSYIFTAVAGVFAAFVSGASAFLMNGNEVVEQGPSRVLFAGDAFMTIGARASDEVLGLFNKAKEELTKPTHELFEAIESKSDVLFEHPGDASATAALVYSKLGGKAGYFGIVGDDRMATKFNDYMAGYNVEMMTVRRSNDITSQLFSLVGEDGTYNLYKVLGACDSISSSDVDASIMDNFDFFVVTTDMLRTASRTAFTAKLVDAAINRGKKIITVFTDVVFGDYDAEMLKAILHSSEYVFGSMEQYVAVYKFSSRDDAADAMHQKTSGEKPAHKAMLVNFGEEGFALFFDGKYLYVPAPEVEVERSDADDFFTGAMMYGMLNGRKMKDTIQYARAVLVDVCSEMGASLSDNFDAYLSEIPRI</sequence>
<organism evidence="6 7">
    <name type="scientific">Babesia ovata</name>
    <dbReference type="NCBI Taxonomy" id="189622"/>
    <lineage>
        <taxon>Eukaryota</taxon>
        <taxon>Sar</taxon>
        <taxon>Alveolata</taxon>
        <taxon>Apicomplexa</taxon>
        <taxon>Aconoidasida</taxon>
        <taxon>Piroplasmida</taxon>
        <taxon>Babesiidae</taxon>
        <taxon>Babesia</taxon>
    </lineage>
</organism>
<evidence type="ECO:0000256" key="1">
    <source>
        <dbReference type="ARBA" id="ARBA00010688"/>
    </source>
</evidence>
<dbReference type="InterPro" id="IPR052700">
    <property type="entry name" value="Carb_kinase_PfkB-like"/>
</dbReference>
<dbReference type="GO" id="GO:0016301">
    <property type="term" value="F:kinase activity"/>
    <property type="evidence" value="ECO:0007669"/>
    <property type="project" value="UniProtKB-KW"/>
</dbReference>
<keyword evidence="7" id="KW-1185">Reference proteome</keyword>
<dbReference type="EMBL" id="BDSA01000002">
    <property type="protein sequence ID" value="GBE61134.1"/>
    <property type="molecule type" value="Genomic_DNA"/>
</dbReference>
<feature type="chain" id="PRO_5014129054" evidence="4">
    <location>
        <begin position="24"/>
        <end position="365"/>
    </location>
</feature>
<accession>A0A2H6KDT1</accession>
<dbReference type="Gene3D" id="3.40.1190.20">
    <property type="match status" value="1"/>
</dbReference>
<name>A0A2H6KDT1_9APIC</name>
<dbReference type="GeneID" id="39874904"/>
<feature type="domain" description="Carbohydrate kinase PfkB" evidence="5">
    <location>
        <begin position="89"/>
        <end position="350"/>
    </location>
</feature>
<dbReference type="PANTHER" id="PTHR43320">
    <property type="entry name" value="SUGAR KINASE"/>
    <property type="match status" value="1"/>
</dbReference>
<dbReference type="InterPro" id="IPR029056">
    <property type="entry name" value="Ribokinase-like"/>
</dbReference>
<comment type="caution">
    <text evidence="6">The sequence shown here is derived from an EMBL/GenBank/DDBJ whole genome shotgun (WGS) entry which is preliminary data.</text>
</comment>
<dbReference type="Proteomes" id="UP000236319">
    <property type="component" value="Unassembled WGS sequence"/>
</dbReference>
<dbReference type="OrthoDB" id="415590at2759"/>
<comment type="similarity">
    <text evidence="1">Belongs to the carbohydrate kinase PfkB family.</text>
</comment>
<reference evidence="6 7" key="1">
    <citation type="journal article" date="2017" name="BMC Genomics">
        <title>Whole-genome assembly of Babesia ovata and comparative genomics between closely related pathogens.</title>
        <authorList>
            <person name="Yamagishi J."/>
            <person name="Asada M."/>
            <person name="Hakimi H."/>
            <person name="Tanaka T.Q."/>
            <person name="Sugimoto C."/>
            <person name="Kawazu S."/>
        </authorList>
    </citation>
    <scope>NUCLEOTIDE SEQUENCE [LARGE SCALE GENOMIC DNA]</scope>
    <source>
        <strain evidence="6 7">Miyake</strain>
    </source>
</reference>